<keyword evidence="3" id="KW-1003">Cell membrane</keyword>
<dbReference type="SUPFAM" id="SSF53649">
    <property type="entry name" value="Alkaline phosphatase-like"/>
    <property type="match status" value="1"/>
</dbReference>
<feature type="domain" description="Sulfatase N-terminal" evidence="8">
    <location>
        <begin position="236"/>
        <end position="496"/>
    </location>
</feature>
<proteinExistence type="predicted"/>
<evidence type="ECO:0000256" key="2">
    <source>
        <dbReference type="ARBA" id="ARBA00004936"/>
    </source>
</evidence>
<keyword evidence="5 7" id="KW-1133">Transmembrane helix</keyword>
<dbReference type="PANTHER" id="PTHR47371">
    <property type="entry name" value="LIPOTEICHOIC ACID SYNTHASE"/>
    <property type="match status" value="1"/>
</dbReference>
<dbReference type="InterPro" id="IPR000917">
    <property type="entry name" value="Sulfatase_N"/>
</dbReference>
<reference evidence="9" key="1">
    <citation type="submission" date="2022-11" db="EMBL/GenBank/DDBJ databases">
        <title>Lacrimispora xylanolytica sy1, complete genome.</title>
        <authorList>
            <person name="Choi S."/>
        </authorList>
    </citation>
    <scope>NUCLEOTIDE SEQUENCE</scope>
    <source>
        <strain evidence="9">Sy1</strain>
    </source>
</reference>
<dbReference type="Gene3D" id="3.40.720.10">
    <property type="entry name" value="Alkaline Phosphatase, subunit A"/>
    <property type="match status" value="1"/>
</dbReference>
<feature type="transmembrane region" description="Helical" evidence="7">
    <location>
        <begin position="65"/>
        <end position="88"/>
    </location>
</feature>
<dbReference type="CDD" id="cd16015">
    <property type="entry name" value="LTA_synthase"/>
    <property type="match status" value="1"/>
</dbReference>
<keyword evidence="10" id="KW-1185">Reference proteome</keyword>
<evidence type="ECO:0000256" key="3">
    <source>
        <dbReference type="ARBA" id="ARBA00022475"/>
    </source>
</evidence>
<keyword evidence="4 7" id="KW-0812">Transmembrane</keyword>
<dbReference type="Pfam" id="PF00884">
    <property type="entry name" value="Sulfatase"/>
    <property type="match status" value="1"/>
</dbReference>
<feature type="transmembrane region" description="Helical" evidence="7">
    <location>
        <begin position="7"/>
        <end position="26"/>
    </location>
</feature>
<dbReference type="EMBL" id="CP113524">
    <property type="protein sequence ID" value="WAJ22365.1"/>
    <property type="molecule type" value="Genomic_DNA"/>
</dbReference>
<gene>
    <name evidence="9" type="ORF">OW255_12340</name>
</gene>
<evidence type="ECO:0000256" key="7">
    <source>
        <dbReference type="SAM" id="Phobius"/>
    </source>
</evidence>
<feature type="transmembrane region" description="Helical" evidence="7">
    <location>
        <begin position="108"/>
        <end position="135"/>
    </location>
</feature>
<evidence type="ECO:0000259" key="8">
    <source>
        <dbReference type="Pfam" id="PF00884"/>
    </source>
</evidence>
<evidence type="ECO:0000256" key="6">
    <source>
        <dbReference type="ARBA" id="ARBA00023136"/>
    </source>
</evidence>
<dbReference type="InterPro" id="IPR050448">
    <property type="entry name" value="OpgB/LTA_synthase_biosynth"/>
</dbReference>
<protein>
    <submittedName>
        <fullName evidence="9">Sulfatase-like hydrolase/transferase</fullName>
    </submittedName>
</protein>
<keyword evidence="6 7" id="KW-0472">Membrane</keyword>
<dbReference type="PANTHER" id="PTHR47371:SF3">
    <property type="entry name" value="PHOSPHOGLYCEROL TRANSFERASE I"/>
    <property type="match status" value="1"/>
</dbReference>
<dbReference type="RefSeq" id="WP_268114262.1">
    <property type="nucleotide sequence ID" value="NZ_CP113524.1"/>
</dbReference>
<sequence>MKANVRWLGKLIFLSALINILIELAARKSLTGLYTYMRDGFLIYLLNTIIILLPFTLVFITRRKVFCCIAVSVMWLFMGITNGILLIFRTTPFTAADFRLVKYAISLATVYFTWMQIILMVIGFGFAATLLLFVWKKAPVSCEKNRYGIGSVTILACIVTVLGATSLSMRTGLVAVHFGNIGDGFRTYGFPYCFSNSIFNTGISKPEGYSDKAMEAIKDEELVQENTYALSEGTKPNVIMIQLESFFDPTLWKSNPVKHDPIPFFHQLEKNYPSGYLNVPVVGAGTANTEFESITGMNLDFFGPGEYPYKTVLKRTSAESVAFDLKNIGYSAHAIHNNEATFYDRNRVFSQLGFDTFTPIEYMNNFERNPTGWCKDKILTGEIIKTLDSTPGPDYIYTISVQGHGKYPSFEYYCQQIGEMDEFIRSLVNTLRTRKEPTVLVMYGDHLPGFSWTENEMKNNSLFQTEYVIWNNMNLPVVKKDVEAYQLAAHVLDMLNIHEGTMMRFHQKFLNDKSADSEGYLRDMKTLEYDILYGNHEVYGGENPYESSNLKMGVDNITIDKVVFNDSNVLIYGNNFTPYSKICFDGKAAETTYVWPQLIIAKDIPERKAIDSEISVWQIGRDKVPLSEAGTYHFQTGS</sequence>
<comment type="subcellular location">
    <subcellularLocation>
        <location evidence="1">Cell membrane</location>
        <topology evidence="1">Multi-pass membrane protein</topology>
    </subcellularLocation>
</comment>
<evidence type="ECO:0000256" key="5">
    <source>
        <dbReference type="ARBA" id="ARBA00022989"/>
    </source>
</evidence>
<dbReference type="InterPro" id="IPR017850">
    <property type="entry name" value="Alkaline_phosphatase_core_sf"/>
</dbReference>
<feature type="transmembrane region" description="Helical" evidence="7">
    <location>
        <begin position="41"/>
        <end position="60"/>
    </location>
</feature>
<dbReference type="Proteomes" id="UP001163115">
    <property type="component" value="Chromosome"/>
</dbReference>
<feature type="transmembrane region" description="Helical" evidence="7">
    <location>
        <begin position="147"/>
        <end position="167"/>
    </location>
</feature>
<evidence type="ECO:0000313" key="10">
    <source>
        <dbReference type="Proteomes" id="UP001163115"/>
    </source>
</evidence>
<organism evidence="9 10">
    <name type="scientific">Lacrimispora xylanolytica</name>
    <dbReference type="NCBI Taxonomy" id="29375"/>
    <lineage>
        <taxon>Bacteria</taxon>
        <taxon>Bacillati</taxon>
        <taxon>Bacillota</taxon>
        <taxon>Clostridia</taxon>
        <taxon>Lachnospirales</taxon>
        <taxon>Lachnospiraceae</taxon>
        <taxon>Lacrimispora</taxon>
    </lineage>
</organism>
<evidence type="ECO:0000313" key="9">
    <source>
        <dbReference type="EMBL" id="WAJ22365.1"/>
    </source>
</evidence>
<comment type="pathway">
    <text evidence="2">Cell wall biogenesis; lipoteichoic acid biosynthesis.</text>
</comment>
<name>A0ABY7A6S5_9FIRM</name>
<evidence type="ECO:0000256" key="1">
    <source>
        <dbReference type="ARBA" id="ARBA00004651"/>
    </source>
</evidence>
<evidence type="ECO:0000256" key="4">
    <source>
        <dbReference type="ARBA" id="ARBA00022692"/>
    </source>
</evidence>
<accession>A0ABY7A6S5</accession>